<proteinExistence type="predicted"/>
<protein>
    <submittedName>
        <fullName evidence="1">Uncharacterized protein</fullName>
    </submittedName>
</protein>
<reference evidence="1" key="1">
    <citation type="submission" date="2021-01" db="EMBL/GenBank/DDBJ databases">
        <authorList>
            <consortium name="Genoscope - CEA"/>
            <person name="William W."/>
        </authorList>
    </citation>
    <scope>NUCLEOTIDE SEQUENCE</scope>
</reference>
<comment type="caution">
    <text evidence="1">The sequence shown here is derived from an EMBL/GenBank/DDBJ whole genome shotgun (WGS) entry which is preliminary data.</text>
</comment>
<accession>A0A8S1XF33</accession>
<organism evidence="1 2">
    <name type="scientific">Paramecium pentaurelia</name>
    <dbReference type="NCBI Taxonomy" id="43138"/>
    <lineage>
        <taxon>Eukaryota</taxon>
        <taxon>Sar</taxon>
        <taxon>Alveolata</taxon>
        <taxon>Ciliophora</taxon>
        <taxon>Intramacronucleata</taxon>
        <taxon>Oligohymenophorea</taxon>
        <taxon>Peniculida</taxon>
        <taxon>Parameciidae</taxon>
        <taxon>Paramecium</taxon>
    </lineage>
</organism>
<keyword evidence="2" id="KW-1185">Reference proteome</keyword>
<sequence length="374" mass="44667">MSYITLEMTYWNLNTAITISQSISMQLKQRKRIDISDDPLFFNDEPIHKLRKFKLKKLADLETLIHQQSSRRESFNQNVNQNKLQQQYKNQSLDQGKMIDYVKVQNKELNKVKLQQKLLNRSRILQDEPQKNNDNNLPFVEQYLFRKTFYNIIKKSHLKHESIKASLKKVETLLSGIDTTRDQYPLLSPIVQTKQTQIKTCRNEDNSSYTIKSQLLNVTESPTVRDRSSSLKQTIEQNNEIRNMRRAKVKEIIYKTEETRERSMAAKLSVYSEKPDSIQPTKKQLQQLRYRWVRKLKYKIELHNNQMKQFMDFLEYLKSSEIKVTNEDHQYLKYYRDKLLNGDHLVDQDFQIMINDKNTYKIGQLIRSSIAIEN</sequence>
<gene>
    <name evidence="1" type="ORF">PPENT_87.1.T1210181</name>
</gene>
<dbReference type="OrthoDB" id="300415at2759"/>
<name>A0A8S1XF33_9CILI</name>
<evidence type="ECO:0000313" key="2">
    <source>
        <dbReference type="Proteomes" id="UP000689195"/>
    </source>
</evidence>
<dbReference type="AlphaFoldDB" id="A0A8S1XF33"/>
<dbReference type="Proteomes" id="UP000689195">
    <property type="component" value="Unassembled WGS sequence"/>
</dbReference>
<evidence type="ECO:0000313" key="1">
    <source>
        <dbReference type="EMBL" id="CAD8199441.1"/>
    </source>
</evidence>
<dbReference type="EMBL" id="CAJJDO010000121">
    <property type="protein sequence ID" value="CAD8199441.1"/>
    <property type="molecule type" value="Genomic_DNA"/>
</dbReference>